<evidence type="ECO:0000256" key="1">
    <source>
        <dbReference type="SAM" id="SignalP"/>
    </source>
</evidence>
<gene>
    <name evidence="2" type="ORF">LVJ82_03040</name>
</gene>
<sequence>MKLLVLTAICCACSTFAMAKPLPPLILPKSFQGDWIDIANSKQRARACRDIRADSYFDVGTHYLLTFTPNSVEHRYAEVYLEDVALRFSHKEAQRLQGRADQTYQENGADQDFPVKRGLAFEWRLQADGSLRAPHLRNKAFYRCPVA</sequence>
<feature type="signal peptide" evidence="1">
    <location>
        <begin position="1"/>
        <end position="19"/>
    </location>
</feature>
<dbReference type="RefSeq" id="WP_058356117.1">
    <property type="nucleotide sequence ID" value="NZ_CABKVG010000008.1"/>
</dbReference>
<evidence type="ECO:0000313" key="2">
    <source>
        <dbReference type="EMBL" id="UOO89978.1"/>
    </source>
</evidence>
<accession>A0ABY4E2H0</accession>
<name>A0ABY4E2H0_9NEIS</name>
<dbReference type="EMBL" id="CP091511">
    <property type="protein sequence ID" value="UOO89978.1"/>
    <property type="molecule type" value="Genomic_DNA"/>
</dbReference>
<feature type="chain" id="PRO_5046446649" description="Lipoprotein" evidence="1">
    <location>
        <begin position="20"/>
        <end position="147"/>
    </location>
</feature>
<organism evidence="2 3">
    <name type="scientific">Vitreoscilla massiliensis</name>
    <dbReference type="NCBI Taxonomy" id="1689272"/>
    <lineage>
        <taxon>Bacteria</taxon>
        <taxon>Pseudomonadati</taxon>
        <taxon>Pseudomonadota</taxon>
        <taxon>Betaproteobacteria</taxon>
        <taxon>Neisseriales</taxon>
        <taxon>Neisseriaceae</taxon>
        <taxon>Vitreoscilla</taxon>
    </lineage>
</organism>
<keyword evidence="3" id="KW-1185">Reference proteome</keyword>
<protein>
    <recommendedName>
        <fullName evidence="4">Lipoprotein</fullName>
    </recommendedName>
</protein>
<proteinExistence type="predicted"/>
<keyword evidence="1" id="KW-0732">Signal</keyword>
<reference evidence="2 3" key="1">
    <citation type="journal article" date="2022" name="Res Sq">
        <title>Evolution of multicellular longitudinally dividing oral cavity symbionts (Neisseriaceae).</title>
        <authorList>
            <person name="Nyongesa S."/>
            <person name="Weber P."/>
            <person name="Bernet E."/>
            <person name="Pullido F."/>
            <person name="Nieckarz M."/>
            <person name="Delaby M."/>
            <person name="Nieves C."/>
            <person name="Viehboeck T."/>
            <person name="Krause N."/>
            <person name="Rivera-Millot A."/>
            <person name="Nakamura A."/>
            <person name="Vischer N."/>
            <person name="VanNieuwenhze M."/>
            <person name="Brun Y."/>
            <person name="Cava F."/>
            <person name="Bulgheresi S."/>
            <person name="Veyrier F."/>
        </authorList>
    </citation>
    <scope>NUCLEOTIDE SEQUENCE [LARGE SCALE GENOMIC DNA]</scope>
    <source>
        <strain evidence="2 3">SN4</strain>
    </source>
</reference>
<evidence type="ECO:0008006" key="4">
    <source>
        <dbReference type="Google" id="ProtNLM"/>
    </source>
</evidence>
<dbReference type="Proteomes" id="UP000832011">
    <property type="component" value="Chromosome"/>
</dbReference>
<evidence type="ECO:0000313" key="3">
    <source>
        <dbReference type="Proteomes" id="UP000832011"/>
    </source>
</evidence>